<accession>A0A9D2Q967</accession>
<protein>
    <submittedName>
        <fullName evidence="3">Peptidyl-prolyl cis-trans isomerase</fullName>
    </submittedName>
</protein>
<evidence type="ECO:0000313" key="4">
    <source>
        <dbReference type="Proteomes" id="UP000823902"/>
    </source>
</evidence>
<feature type="region of interest" description="Disordered" evidence="1">
    <location>
        <begin position="337"/>
        <end position="381"/>
    </location>
</feature>
<keyword evidence="3" id="KW-0413">Isomerase</keyword>
<evidence type="ECO:0000256" key="2">
    <source>
        <dbReference type="SAM" id="SignalP"/>
    </source>
</evidence>
<reference evidence="3" key="2">
    <citation type="submission" date="2021-04" db="EMBL/GenBank/DDBJ databases">
        <authorList>
            <person name="Gilroy R."/>
        </authorList>
    </citation>
    <scope>NUCLEOTIDE SEQUENCE</scope>
    <source>
        <strain evidence="3">CHK196-7946</strain>
    </source>
</reference>
<dbReference type="SUPFAM" id="SSF109998">
    <property type="entry name" value="Triger factor/SurA peptide-binding domain-like"/>
    <property type="match status" value="1"/>
</dbReference>
<feature type="signal peptide" evidence="2">
    <location>
        <begin position="1"/>
        <end position="21"/>
    </location>
</feature>
<keyword evidence="2" id="KW-0732">Signal</keyword>
<dbReference type="EMBL" id="DWVY01000049">
    <property type="protein sequence ID" value="HJC75202.1"/>
    <property type="molecule type" value="Genomic_DNA"/>
</dbReference>
<evidence type="ECO:0000313" key="3">
    <source>
        <dbReference type="EMBL" id="HJC75202.1"/>
    </source>
</evidence>
<gene>
    <name evidence="3" type="ORF">H9697_09710</name>
</gene>
<name>A0A9D2Q967_9FIRM</name>
<dbReference type="AlphaFoldDB" id="A0A9D2Q967"/>
<dbReference type="InterPro" id="IPR027304">
    <property type="entry name" value="Trigger_fact/SurA_dom_sf"/>
</dbReference>
<dbReference type="Proteomes" id="UP000823902">
    <property type="component" value="Unassembled WGS sequence"/>
</dbReference>
<organism evidence="3 4">
    <name type="scientific">Candidatus Mediterraneibacter faecavium</name>
    <dbReference type="NCBI Taxonomy" id="2838668"/>
    <lineage>
        <taxon>Bacteria</taxon>
        <taxon>Bacillati</taxon>
        <taxon>Bacillota</taxon>
        <taxon>Clostridia</taxon>
        <taxon>Lachnospirales</taxon>
        <taxon>Lachnospiraceae</taxon>
        <taxon>Mediterraneibacter</taxon>
    </lineage>
</organism>
<evidence type="ECO:0000256" key="1">
    <source>
        <dbReference type="SAM" id="MobiDB-lite"/>
    </source>
</evidence>
<feature type="compositionally biased region" description="Low complexity" evidence="1">
    <location>
        <begin position="359"/>
        <end position="381"/>
    </location>
</feature>
<dbReference type="GO" id="GO:0016853">
    <property type="term" value="F:isomerase activity"/>
    <property type="evidence" value="ECO:0007669"/>
    <property type="project" value="UniProtKB-KW"/>
</dbReference>
<feature type="chain" id="PRO_5038669743" evidence="2">
    <location>
        <begin position="22"/>
        <end position="381"/>
    </location>
</feature>
<sequence>MVRFGKKAAVLTAAGVLAAAAVTGCSGSINTDAVVATVGGDEITLGVANFYARMTQGQYETYYAGMMGTTADAMWTQEAGEDQTYEESVKDGLLENLENMYLISQHAADYEVALTEEEEDAIAEAAAQFDEDNTDEAKETVSGYRKDVEEFLRLATIQTKMDSKMKEGVDEEVSDEEAAQKAMKYVFFSYTSTDDSGNSMELTDEEKEDLKTDAQSLVDRANAGEDISTVAEELGQTAYDLTFDSESTSPNEDLIAAVDAFETEGQVTDVIEADTGLYVGQLTSLLDREATDQKKASIVEERRQEQYDSLLEEWRDAADIEVDEKVWDRVDFEDTGVTIITSETEEAATDGESAEDTSEGSSESTDGTSEDASASEDSASE</sequence>
<proteinExistence type="predicted"/>
<comment type="caution">
    <text evidence="3">The sequence shown here is derived from an EMBL/GenBank/DDBJ whole genome shotgun (WGS) entry which is preliminary data.</text>
</comment>
<dbReference type="PROSITE" id="PS51257">
    <property type="entry name" value="PROKAR_LIPOPROTEIN"/>
    <property type="match status" value="1"/>
</dbReference>
<feature type="compositionally biased region" description="Acidic residues" evidence="1">
    <location>
        <begin position="343"/>
        <end position="358"/>
    </location>
</feature>
<reference evidence="3" key="1">
    <citation type="journal article" date="2021" name="PeerJ">
        <title>Extensive microbial diversity within the chicken gut microbiome revealed by metagenomics and culture.</title>
        <authorList>
            <person name="Gilroy R."/>
            <person name="Ravi A."/>
            <person name="Getino M."/>
            <person name="Pursley I."/>
            <person name="Horton D.L."/>
            <person name="Alikhan N.F."/>
            <person name="Baker D."/>
            <person name="Gharbi K."/>
            <person name="Hall N."/>
            <person name="Watson M."/>
            <person name="Adriaenssens E.M."/>
            <person name="Foster-Nyarko E."/>
            <person name="Jarju S."/>
            <person name="Secka A."/>
            <person name="Antonio M."/>
            <person name="Oren A."/>
            <person name="Chaudhuri R.R."/>
            <person name="La Ragione R."/>
            <person name="Hildebrand F."/>
            <person name="Pallen M.J."/>
        </authorList>
    </citation>
    <scope>NUCLEOTIDE SEQUENCE</scope>
    <source>
        <strain evidence="3">CHK196-7946</strain>
    </source>
</reference>